<evidence type="ECO:0000313" key="4">
    <source>
        <dbReference type="Proteomes" id="UP001305928"/>
    </source>
</evidence>
<dbReference type="EMBL" id="CP137892">
    <property type="protein sequence ID" value="WPC07126.1"/>
    <property type="molecule type" value="Genomic_DNA"/>
</dbReference>
<proteinExistence type="predicted"/>
<feature type="chain" id="PRO_5046763203" evidence="1">
    <location>
        <begin position="19"/>
        <end position="197"/>
    </location>
</feature>
<dbReference type="Proteomes" id="UP001305928">
    <property type="component" value="Chromosome"/>
</dbReference>
<dbReference type="InterPro" id="IPR025295">
    <property type="entry name" value="eCIS_core_dom"/>
</dbReference>
<dbReference type="Pfam" id="PF13699">
    <property type="entry name" value="eCIS_core"/>
    <property type="match status" value="1"/>
</dbReference>
<evidence type="ECO:0000256" key="1">
    <source>
        <dbReference type="SAM" id="SignalP"/>
    </source>
</evidence>
<keyword evidence="1" id="KW-0732">Signal</keyword>
<reference evidence="3 4" key="1">
    <citation type="submission" date="2023-11" db="EMBL/GenBank/DDBJ databases">
        <title>Complete genome of Pseudomonas benzenivorans BA3361.</title>
        <authorList>
            <person name="Shin S.Y."/>
            <person name="Song J."/>
            <person name="Kang H."/>
        </authorList>
    </citation>
    <scope>NUCLEOTIDE SEQUENCE [LARGE SCALE GENOMIC DNA]</scope>
    <source>
        <strain evidence="3 4">HNIBRBA3361</strain>
    </source>
</reference>
<organism evidence="3 4">
    <name type="scientific">Pseudomonas benzenivorans</name>
    <dbReference type="NCBI Taxonomy" id="556533"/>
    <lineage>
        <taxon>Bacteria</taxon>
        <taxon>Pseudomonadati</taxon>
        <taxon>Pseudomonadota</taxon>
        <taxon>Gammaproteobacteria</taxon>
        <taxon>Pseudomonadales</taxon>
        <taxon>Pseudomonadaceae</taxon>
        <taxon>Pseudomonas</taxon>
    </lineage>
</organism>
<accession>A0ABZ0Q130</accession>
<protein>
    <submittedName>
        <fullName evidence="3">DUF4157 domain-containing protein</fullName>
    </submittedName>
</protein>
<feature type="domain" description="eCIS core" evidence="2">
    <location>
        <begin position="74"/>
        <end position="153"/>
    </location>
</feature>
<evidence type="ECO:0000313" key="3">
    <source>
        <dbReference type="EMBL" id="WPC07126.1"/>
    </source>
</evidence>
<feature type="signal peptide" evidence="1">
    <location>
        <begin position="1"/>
        <end position="18"/>
    </location>
</feature>
<gene>
    <name evidence="3" type="ORF">SBP02_05045</name>
</gene>
<keyword evidence="4" id="KW-1185">Reference proteome</keyword>
<sequence>MRWAALLTALTAPLPALACPAGQHRVCVVACFCAPGSREEMGGLFDDLGQMAASGLEQWLVRSRNSAATGDVRPIPLHIRAQLEPYYDLQVLDSVRYKVGDDAQFTAANTMLQNPDVRAVTLIDIVVFRRADDALDDVALWAHELHHVQQYLQWGVGEFARRYTRDAQAVEAPAYEIQRRVAKALAPEHAQRPPPHG</sequence>
<name>A0ABZ0Q130_9PSED</name>
<evidence type="ECO:0000259" key="2">
    <source>
        <dbReference type="Pfam" id="PF13699"/>
    </source>
</evidence>